<proteinExistence type="predicted"/>
<evidence type="ECO:0000256" key="11">
    <source>
        <dbReference type="ARBA" id="ARBA00042072"/>
    </source>
</evidence>
<dbReference type="EMBL" id="LR134270">
    <property type="protein sequence ID" value="VED80995.1"/>
    <property type="molecule type" value="Genomic_DNA"/>
</dbReference>
<dbReference type="Proteomes" id="UP000277464">
    <property type="component" value="Chromosome"/>
</dbReference>
<evidence type="ECO:0000313" key="15">
    <source>
        <dbReference type="EMBL" id="RDR22897.1"/>
    </source>
</evidence>
<dbReference type="Proteomes" id="UP001235723">
    <property type="component" value="Unassembled WGS sequence"/>
</dbReference>
<keyword evidence="3" id="KW-0963">Cytoplasm</keyword>
<dbReference type="InterPro" id="IPR016152">
    <property type="entry name" value="PTrfase/Anion_transptr"/>
</dbReference>
<dbReference type="InterPro" id="IPR051351">
    <property type="entry name" value="Ascorbate-PTS_EIIA_comp"/>
</dbReference>
<evidence type="ECO:0000313" key="18">
    <source>
        <dbReference type="Proteomes" id="UP000277464"/>
    </source>
</evidence>
<dbReference type="Pfam" id="PF05043">
    <property type="entry name" value="Mga"/>
    <property type="match status" value="1"/>
</dbReference>
<dbReference type="GO" id="GO:0006355">
    <property type="term" value="P:regulation of DNA-templated transcription"/>
    <property type="evidence" value="ECO:0007669"/>
    <property type="project" value="InterPro"/>
</dbReference>
<dbReference type="InterPro" id="IPR007737">
    <property type="entry name" value="Mga_HTH"/>
</dbReference>
<name>A0A370V2L9_9ESCH</name>
<comment type="subcellular location">
    <subcellularLocation>
        <location evidence="1">Cytoplasm</location>
    </subcellularLocation>
</comment>
<reference evidence="14 19" key="3">
    <citation type="submission" date="2021-05" db="EMBL/GenBank/DDBJ databases">
        <title>Genome sequence of E. marmotae isolates.</title>
        <authorList>
            <person name="Binsker U."/>
            <person name="Hammerl J.A."/>
        </authorList>
    </citation>
    <scope>NUCLEOTIDE SEQUENCE [LARGE SCALE GENOMIC DNA]</scope>
    <source>
        <strain evidence="14 19">21-MO00586</strain>
    </source>
</reference>
<dbReference type="Pfam" id="PF00359">
    <property type="entry name" value="PTS_EIIA_2"/>
    <property type="match status" value="1"/>
</dbReference>
<dbReference type="Pfam" id="PF00874">
    <property type="entry name" value="PRD"/>
    <property type="match status" value="1"/>
</dbReference>
<evidence type="ECO:0000256" key="2">
    <source>
        <dbReference type="ARBA" id="ARBA00022448"/>
    </source>
</evidence>
<evidence type="ECO:0000256" key="10">
    <source>
        <dbReference type="ARBA" id="ARBA00041175"/>
    </source>
</evidence>
<sequence length="685" mass="79264">MIDNRIYAVLNAIVREPLITSGELCKKFVLTRKQLSYTLLKINDYLATKELLPISRQRSGGFSVDANVLALFYSDIEYQLNERYVYSEKERHYIILFLLLCRNERIKLFHFTQTLRVSQNTILNDIKKINSITDRYEVLIVYERRQGYFIEGSEIQKRYLLLEVVTYCLSRPFFEDFTVEITKNVELHRRVFADALTLIEHEFKIFLTDEKIQQLTLYMSLVMLRISAGKILHALPEHLHEVYRTREFLIIGEILNKVGINQVSEQSFLTAIIRSANIQTISDRYFNLEPLLLEGIVAVVNNFEKLCCIAFRDKDELINKIYQHWKPAYYRIIYNFTYDSGVYELIAQEFNYLHQLVIRSISPLESLLQQGLPEEEVASLTVIFGGWLTREGLLHKVKVKKSGVVVSSGNVTVSTWIFLTLQSLLPEIYFQDILSFREYEKYTKEHDVIFSTSLFSTHRPLLLINLPFDNGQKNTLRGQALSLLGYQDNESVQVENVLAIVERYGTIQQRKDLRTALEDYLYSHSRPVNNLVAAHPLPSLGSLLQKDFITLEMDIPKTWQEVIHQAALPLLKNGVIESCYISAIINKIINERPYIMLGEGVIIAHAGVDEGVNKIGFSLYRLPHPVLINDYIYADIIITCATHNTQGHLKALSQLNNYLEECNGAKFIRDAVDKEVIIRALQYYS</sequence>
<comment type="function">
    <text evidence="9">The phosphoenolpyruvate-dependent sugar phosphotransferase system (sugar PTS), a major carbohydrate active transport system, catalyzes the phosphorylation of incoming sugar substrates concomitantly with their translocation across the cell membrane. The enzyme II UlaABC PTS system is involved in ascorbate transport.</text>
</comment>
<evidence type="ECO:0000256" key="4">
    <source>
        <dbReference type="ARBA" id="ARBA00022553"/>
    </source>
</evidence>
<dbReference type="PROSITE" id="PS51372">
    <property type="entry name" value="PRD_2"/>
    <property type="match status" value="1"/>
</dbReference>
<dbReference type="AlphaFoldDB" id="A0A370V2L9"/>
<keyword evidence="2" id="KW-0813">Transport</keyword>
<evidence type="ECO:0000256" key="7">
    <source>
        <dbReference type="ARBA" id="ARBA00022777"/>
    </source>
</evidence>
<dbReference type="PROSITE" id="PS51094">
    <property type="entry name" value="PTS_EIIA_TYPE_2"/>
    <property type="match status" value="1"/>
</dbReference>
<dbReference type="SUPFAM" id="SSF63520">
    <property type="entry name" value="PTS-regulatory domain, PRD"/>
    <property type="match status" value="1"/>
</dbReference>
<dbReference type="PANTHER" id="PTHR36203">
    <property type="entry name" value="ASCORBATE-SPECIFIC PTS SYSTEM EIIA COMPONENT"/>
    <property type="match status" value="1"/>
</dbReference>
<keyword evidence="5 15" id="KW-0808">Transferase</keyword>
<dbReference type="InterPro" id="IPR011608">
    <property type="entry name" value="PRD"/>
</dbReference>
<feature type="domain" description="PRD" evidence="13">
    <location>
        <begin position="287"/>
        <end position="394"/>
    </location>
</feature>
<dbReference type="Gene3D" id="3.40.930.10">
    <property type="entry name" value="Mannitol-specific EII, Chain A"/>
    <property type="match status" value="1"/>
</dbReference>
<gene>
    <name evidence="15" type="primary">ulaC_3</name>
    <name evidence="15" type="ORF">C4A13_03858</name>
    <name evidence="14" type="ORF">KJE03_08510</name>
    <name evidence="16" type="ORF">NCTC8196_03715</name>
</gene>
<dbReference type="GO" id="GO:0009401">
    <property type="term" value="P:phosphoenolpyruvate-dependent sugar phosphotransferase system"/>
    <property type="evidence" value="ECO:0007669"/>
    <property type="project" value="UniProtKB-KW"/>
</dbReference>
<evidence type="ECO:0000313" key="14">
    <source>
        <dbReference type="EMBL" id="MDQ9293521.1"/>
    </source>
</evidence>
<keyword evidence="6" id="KW-0598">Phosphotransferase system</keyword>
<keyword evidence="4" id="KW-0597">Phosphoprotein</keyword>
<evidence type="ECO:0000259" key="12">
    <source>
        <dbReference type="PROSITE" id="PS51094"/>
    </source>
</evidence>
<dbReference type="SUPFAM" id="SSF55804">
    <property type="entry name" value="Phoshotransferase/anion transport protein"/>
    <property type="match status" value="1"/>
</dbReference>
<accession>A0A370V2L9</accession>
<evidence type="ECO:0000256" key="6">
    <source>
        <dbReference type="ARBA" id="ARBA00022683"/>
    </source>
</evidence>
<keyword evidence="7" id="KW-0418">Kinase</keyword>
<dbReference type="GO" id="GO:0016301">
    <property type="term" value="F:kinase activity"/>
    <property type="evidence" value="ECO:0007669"/>
    <property type="project" value="UniProtKB-KW"/>
</dbReference>
<protein>
    <recommendedName>
        <fullName evidence="10">Ascorbate-specific PTS system EIIA component</fullName>
    </recommendedName>
    <alternativeName>
        <fullName evidence="11">Ascorbate-specific phosphotransferase enzyme IIA component</fullName>
    </alternativeName>
</protein>
<evidence type="ECO:0000313" key="17">
    <source>
        <dbReference type="Proteomes" id="UP000254454"/>
    </source>
</evidence>
<dbReference type="InterPro" id="IPR036388">
    <property type="entry name" value="WH-like_DNA-bd_sf"/>
</dbReference>
<dbReference type="Proteomes" id="UP000254454">
    <property type="component" value="Unassembled WGS sequence"/>
</dbReference>
<evidence type="ECO:0000256" key="9">
    <source>
        <dbReference type="ARBA" id="ARBA00037387"/>
    </source>
</evidence>
<evidence type="ECO:0000256" key="1">
    <source>
        <dbReference type="ARBA" id="ARBA00004496"/>
    </source>
</evidence>
<dbReference type="GeneID" id="86947751"/>
<dbReference type="PANTHER" id="PTHR36203:SF1">
    <property type="entry name" value="ASCORBATE-SPECIFIC PTS SYSTEM EIIA COMPONENT"/>
    <property type="match status" value="1"/>
</dbReference>
<evidence type="ECO:0000256" key="5">
    <source>
        <dbReference type="ARBA" id="ARBA00022679"/>
    </source>
</evidence>
<dbReference type="Gene3D" id="1.10.10.10">
    <property type="entry name" value="Winged helix-like DNA-binding domain superfamily/Winged helix DNA-binding domain"/>
    <property type="match status" value="1"/>
</dbReference>
<reference evidence="15 17" key="1">
    <citation type="submission" date="2018-06" db="EMBL/GenBank/DDBJ databases">
        <title>Recombination Drives Gene Content and Phenotype Evolution in Wild Type E. coli Strains.</title>
        <authorList>
            <person name="Field C.M."/>
            <person name="Silander O.K."/>
            <person name="Van Nimwegen E."/>
        </authorList>
    </citation>
    <scope>NUCLEOTIDE SEQUENCE [LARGE SCALE GENOMIC DNA]</scope>
    <source>
        <strain evidence="15 17">SC344</strain>
    </source>
</reference>
<evidence type="ECO:0000313" key="16">
    <source>
        <dbReference type="EMBL" id="VED80995.1"/>
    </source>
</evidence>
<evidence type="ECO:0000256" key="3">
    <source>
        <dbReference type="ARBA" id="ARBA00022490"/>
    </source>
</evidence>
<evidence type="ECO:0000259" key="13">
    <source>
        <dbReference type="PROSITE" id="PS51372"/>
    </source>
</evidence>
<dbReference type="InterPro" id="IPR002178">
    <property type="entry name" value="PTS_EIIA_type-2_dom"/>
</dbReference>
<dbReference type="RefSeq" id="WP_000566770.1">
    <property type="nucleotide sequence ID" value="NZ_CACSXJ020000006.1"/>
</dbReference>
<organism evidence="15 17">
    <name type="scientific">Escherichia marmotae</name>
    <dbReference type="NCBI Taxonomy" id="1499973"/>
    <lineage>
        <taxon>Bacteria</taxon>
        <taxon>Pseudomonadati</taxon>
        <taxon>Pseudomonadota</taxon>
        <taxon>Gammaproteobacteria</taxon>
        <taxon>Enterobacterales</taxon>
        <taxon>Enterobacteriaceae</taxon>
        <taxon>Escherichia</taxon>
    </lineage>
</organism>
<feature type="domain" description="PTS EIIA type-2" evidence="12">
    <location>
        <begin position="542"/>
        <end position="684"/>
    </location>
</feature>
<dbReference type="InterPro" id="IPR036634">
    <property type="entry name" value="PRD_sf"/>
</dbReference>
<dbReference type="EMBL" id="QONO01000201">
    <property type="protein sequence ID" value="RDR22897.1"/>
    <property type="molecule type" value="Genomic_DNA"/>
</dbReference>
<keyword evidence="19" id="KW-1185">Reference proteome</keyword>
<evidence type="ECO:0000313" key="19">
    <source>
        <dbReference type="Proteomes" id="UP001235723"/>
    </source>
</evidence>
<dbReference type="EMBL" id="JAHCRT010000004">
    <property type="protein sequence ID" value="MDQ9293521.1"/>
    <property type="molecule type" value="Genomic_DNA"/>
</dbReference>
<evidence type="ECO:0000256" key="8">
    <source>
        <dbReference type="ARBA" id="ARBA00023159"/>
    </source>
</evidence>
<dbReference type="GO" id="GO:0005737">
    <property type="term" value="C:cytoplasm"/>
    <property type="evidence" value="ECO:0007669"/>
    <property type="project" value="UniProtKB-SubCell"/>
</dbReference>
<reference evidence="16 18" key="2">
    <citation type="submission" date="2018-12" db="EMBL/GenBank/DDBJ databases">
        <authorList>
            <consortium name="Pathogen Informatics"/>
        </authorList>
    </citation>
    <scope>NUCLEOTIDE SEQUENCE [LARGE SCALE GENOMIC DNA]</scope>
    <source>
        <strain evidence="16 18">NCTC8196</strain>
    </source>
</reference>
<keyword evidence="8" id="KW-0010">Activator</keyword>
<dbReference type="Gene3D" id="1.10.1790.10">
    <property type="entry name" value="PRD domain"/>
    <property type="match status" value="1"/>
</dbReference>